<gene>
    <name evidence="1" type="ORF">K504DRAFT_8972</name>
</gene>
<reference evidence="1" key="1">
    <citation type="journal article" date="2020" name="Stud. Mycol.">
        <title>101 Dothideomycetes genomes: a test case for predicting lifestyles and emergence of pathogens.</title>
        <authorList>
            <person name="Haridas S."/>
            <person name="Albert R."/>
            <person name="Binder M."/>
            <person name="Bloem J."/>
            <person name="Labutti K."/>
            <person name="Salamov A."/>
            <person name="Andreopoulos B."/>
            <person name="Baker S."/>
            <person name="Barry K."/>
            <person name="Bills G."/>
            <person name="Bluhm B."/>
            <person name="Cannon C."/>
            <person name="Castanera R."/>
            <person name="Culley D."/>
            <person name="Daum C."/>
            <person name="Ezra D."/>
            <person name="Gonzalez J."/>
            <person name="Henrissat B."/>
            <person name="Kuo A."/>
            <person name="Liang C."/>
            <person name="Lipzen A."/>
            <person name="Lutzoni F."/>
            <person name="Magnuson J."/>
            <person name="Mondo S."/>
            <person name="Nolan M."/>
            <person name="Ohm R."/>
            <person name="Pangilinan J."/>
            <person name="Park H.-J."/>
            <person name="Ramirez L."/>
            <person name="Alfaro M."/>
            <person name="Sun H."/>
            <person name="Tritt A."/>
            <person name="Yoshinaga Y."/>
            <person name="Zwiers L.-H."/>
            <person name="Turgeon B."/>
            <person name="Goodwin S."/>
            <person name="Spatafora J."/>
            <person name="Crous P."/>
            <person name="Grigoriev I."/>
        </authorList>
    </citation>
    <scope>NUCLEOTIDE SEQUENCE</scope>
    <source>
        <strain evidence="1">CBS 279.74</strain>
    </source>
</reference>
<sequence>MWCSWMGYVRVSGVLGKLGKLLVAIACLQWVDKGLGWVDWVHSAFCYRYTPFHEASVHTSIEQMTSLSFDERVRFCKSSHCMEPLFSSSMGGL</sequence>
<accession>A0A6G1KQY3</accession>
<keyword evidence="2" id="KW-1185">Reference proteome</keyword>
<organism evidence="1 2">
    <name type="scientific">Pleomassaria siparia CBS 279.74</name>
    <dbReference type="NCBI Taxonomy" id="1314801"/>
    <lineage>
        <taxon>Eukaryota</taxon>
        <taxon>Fungi</taxon>
        <taxon>Dikarya</taxon>
        <taxon>Ascomycota</taxon>
        <taxon>Pezizomycotina</taxon>
        <taxon>Dothideomycetes</taxon>
        <taxon>Pleosporomycetidae</taxon>
        <taxon>Pleosporales</taxon>
        <taxon>Pleomassariaceae</taxon>
        <taxon>Pleomassaria</taxon>
    </lineage>
</organism>
<dbReference type="Proteomes" id="UP000799428">
    <property type="component" value="Unassembled WGS sequence"/>
</dbReference>
<dbReference type="EMBL" id="MU005764">
    <property type="protein sequence ID" value="KAF2714737.1"/>
    <property type="molecule type" value="Genomic_DNA"/>
</dbReference>
<dbReference type="AlphaFoldDB" id="A0A6G1KQY3"/>
<proteinExistence type="predicted"/>
<protein>
    <submittedName>
        <fullName evidence="1">Uncharacterized protein</fullName>
    </submittedName>
</protein>
<evidence type="ECO:0000313" key="2">
    <source>
        <dbReference type="Proteomes" id="UP000799428"/>
    </source>
</evidence>
<name>A0A6G1KQY3_9PLEO</name>
<evidence type="ECO:0000313" key="1">
    <source>
        <dbReference type="EMBL" id="KAF2714737.1"/>
    </source>
</evidence>